<proteinExistence type="predicted"/>
<evidence type="ECO:0000313" key="1">
    <source>
        <dbReference type="EMBL" id="VGO21421.1"/>
    </source>
</evidence>
<dbReference type="EMBL" id="CAAHFH010000002">
    <property type="protein sequence ID" value="VGO21421.1"/>
    <property type="molecule type" value="Genomic_DNA"/>
</dbReference>
<keyword evidence="2" id="KW-1185">Reference proteome</keyword>
<dbReference type="RefSeq" id="WP_168433392.1">
    <property type="nucleotide sequence ID" value="NZ_CAAHFH010000002.1"/>
</dbReference>
<dbReference type="AlphaFoldDB" id="A0A6C2UQ69"/>
<sequence>MFGISGHVEIKMNPPAEGVEEFIFCVYDEKQKLRHHFHSSGISEPSSDVLNF</sequence>
<name>A0A6C2UQ69_9BACT</name>
<reference evidence="1 2" key="1">
    <citation type="submission" date="2019-04" db="EMBL/GenBank/DDBJ databases">
        <authorList>
            <person name="Van Vliet M D."/>
        </authorList>
    </citation>
    <scope>NUCLEOTIDE SEQUENCE [LARGE SCALE GENOMIC DNA]</scope>
    <source>
        <strain evidence="1 2">F21</strain>
    </source>
</reference>
<gene>
    <name evidence="1" type="ORF">SCARR_03494</name>
</gene>
<protein>
    <submittedName>
        <fullName evidence="1">Uncharacterized protein</fullName>
    </submittedName>
</protein>
<dbReference type="Proteomes" id="UP000346198">
    <property type="component" value="Unassembled WGS sequence"/>
</dbReference>
<organism evidence="1 2">
    <name type="scientific">Pontiella sulfatireligans</name>
    <dbReference type="NCBI Taxonomy" id="2750658"/>
    <lineage>
        <taxon>Bacteria</taxon>
        <taxon>Pseudomonadati</taxon>
        <taxon>Kiritimatiellota</taxon>
        <taxon>Kiritimatiellia</taxon>
        <taxon>Kiritimatiellales</taxon>
        <taxon>Pontiellaceae</taxon>
        <taxon>Pontiella</taxon>
    </lineage>
</organism>
<accession>A0A6C2UQ69</accession>
<evidence type="ECO:0000313" key="2">
    <source>
        <dbReference type="Proteomes" id="UP000346198"/>
    </source>
</evidence>